<feature type="region of interest" description="Disordered" evidence="3">
    <location>
        <begin position="1263"/>
        <end position="1302"/>
    </location>
</feature>
<feature type="coiled-coil region" evidence="2">
    <location>
        <begin position="1201"/>
        <end position="1228"/>
    </location>
</feature>
<dbReference type="Pfam" id="PF00566">
    <property type="entry name" value="RabGAP-TBC"/>
    <property type="match status" value="1"/>
</dbReference>
<feature type="compositionally biased region" description="Polar residues" evidence="3">
    <location>
        <begin position="115"/>
        <end position="131"/>
    </location>
</feature>
<dbReference type="InterPro" id="IPR006020">
    <property type="entry name" value="PTB/PI_dom"/>
</dbReference>
<dbReference type="SUPFAM" id="SSF47923">
    <property type="entry name" value="Ypt/Rab-GAP domain of gyp1p"/>
    <property type="match status" value="2"/>
</dbReference>
<feature type="compositionally biased region" description="Polar residues" evidence="3">
    <location>
        <begin position="1290"/>
        <end position="1302"/>
    </location>
</feature>
<evidence type="ECO:0000256" key="3">
    <source>
        <dbReference type="SAM" id="MobiDB-lite"/>
    </source>
</evidence>
<dbReference type="PANTHER" id="PTHR47219">
    <property type="entry name" value="RAB GTPASE-ACTIVATING PROTEIN 1-LIKE"/>
    <property type="match status" value="1"/>
</dbReference>
<dbReference type="OrthoDB" id="295078at2759"/>
<accession>A0A8B7NGV5</accession>
<evidence type="ECO:0000259" key="4">
    <source>
        <dbReference type="PROSITE" id="PS50086"/>
    </source>
</evidence>
<dbReference type="PANTHER" id="PTHR47219:SF9">
    <property type="entry name" value="GTPASE ACTIVATING PROTEIN AND CENTROSOME-ASSOCIATED, ISOFORM B"/>
    <property type="match status" value="1"/>
</dbReference>
<dbReference type="OMA" id="AVHQCHV"/>
<dbReference type="FunFam" id="1.10.8.270:FF:000001">
    <property type="entry name" value="TBC1 domain family member 1"/>
    <property type="match status" value="1"/>
</dbReference>
<feature type="compositionally biased region" description="Polar residues" evidence="3">
    <location>
        <begin position="1266"/>
        <end position="1280"/>
    </location>
</feature>
<reference evidence="6" key="1">
    <citation type="submission" date="2025-08" db="UniProtKB">
        <authorList>
            <consortium name="RefSeq"/>
        </authorList>
    </citation>
    <scope>IDENTIFICATION</scope>
    <source>
        <tissue evidence="6">Whole organism</tissue>
    </source>
</reference>
<sequence>MDEPLSVVSADSSGTSEDFEILDGSSPNSPLIADGDESRDMSCAPNSTASNGAVKKSMDAYSQKTKSAEEEFTIANNGSVADLEKQMTEVMQDMISGVTKENDSAILKSLDASPENVTTEGTTQEKTSSFASDLKEEGKVVPQTVSVASATKNGLEKHGILQCVPKAADELHPLSVQPPPCLNASESGAKAIPATSLNSSVSDQPKADLRPTSNLEPSPSSSNMTASATTLTIEKPSCDEYTIFNRISYLGAAAISSACTHEEIIQKMSILNSEHQEQAIEISLSVPSHSESSVIIYDAESNQEITRYHISTIRKCTHGTLGTPDAACFNFTTIHGSSPATSIVQCHVFRCQIPEAVGKIVDCFGAAFRRVPKAVNGVAETKSNKGPDTTNGQHLKHLFDISLEIKEEDAKGNFYTVPRDKECFKLRCNLDKELHISVAPSPSSLGSGDAGDACHAAVGDQLCIERCFGLLIAPGHNVKDADMNLLEMITSGGPGSAPHGASNASTNTKKPLTHLFALELKQVEITSSTSSLDELHFEVIHVENRGEILSSCLLIAPGHNVKNADMNLLEMITSGGPGSAPHGASNASTNGGPSSLSLAQTKVYQVAGRWDPRDPVFASLNQETPKDGRVLMSVAIDLVLTTKKPLTHLFALELKQVEITSSTSSLDELHFEVIHVENRGEVERLRPSLSLPLNLPYFAASSLLSGGARSPSISSVDTPAGDDSADDDEPLLSGSGEVSKDCPQSELDMWKEVLPRWQAAPYQFPKGLSKLVRRGVPEALRGEVWQLLAGCAHDDSMMETYRILLTKDCPSDQVILRDINRTFPAHEFFKESGGGGQDALYKISRAYAVYDEELAYCQGLSFLAASLLLHMPEEQAFCLLVKIMSDYGFRELFKDGFKVLHLRFYQLERLMEDNVNDVYCHFVNLGVDVHMFASQWLLTLFTAKFPLLMVFRYLDLFLLTGFNSVFQVAIALLMMSRKELVSQDFENVLKFFRVSLPKKFRNEDAVRQLFRIANSVKTKKLEKYEREYVLIQERESGESVAERLEQENKRLTEESMRLDAENDLLARRIDHLEEICDRAGKETAALRQTLTEAEQEKNRLMQEASQVKEMLKREVERSDKEQQRSAAIVTEYKNICSQLSQRLDNERCQHLLAIENIKSLIRDCKASDCKCRSVLSAPVVGVGSASCNAPDEAPTGSREQLNALGSQVRELELELAQTKLALVETQCKNQDVTHQLNSAISELQGQRGTWLQKTLTSISGLKERTSASSSRPLSPTQLASAAQPHVRSASIDSGSSQPNRKE</sequence>
<dbReference type="KEGG" id="hazt:108669928"/>
<keyword evidence="1" id="KW-0343">GTPase activation</keyword>
<evidence type="ECO:0000313" key="5">
    <source>
        <dbReference type="Proteomes" id="UP000694843"/>
    </source>
</evidence>
<feature type="region of interest" description="Disordered" evidence="3">
    <location>
        <begin position="705"/>
        <end position="742"/>
    </location>
</feature>
<organism evidence="5 6">
    <name type="scientific">Hyalella azteca</name>
    <name type="common">Amphipod</name>
    <dbReference type="NCBI Taxonomy" id="294128"/>
    <lineage>
        <taxon>Eukaryota</taxon>
        <taxon>Metazoa</taxon>
        <taxon>Ecdysozoa</taxon>
        <taxon>Arthropoda</taxon>
        <taxon>Crustacea</taxon>
        <taxon>Multicrustacea</taxon>
        <taxon>Malacostraca</taxon>
        <taxon>Eumalacostraca</taxon>
        <taxon>Peracarida</taxon>
        <taxon>Amphipoda</taxon>
        <taxon>Senticaudata</taxon>
        <taxon>Talitrida</taxon>
        <taxon>Talitroidea</taxon>
        <taxon>Hyalellidae</taxon>
        <taxon>Hyalella</taxon>
    </lineage>
</organism>
<dbReference type="RefSeq" id="XP_018012859.1">
    <property type="nucleotide sequence ID" value="XM_018157370.2"/>
</dbReference>
<dbReference type="Proteomes" id="UP000694843">
    <property type="component" value="Unplaced"/>
</dbReference>
<dbReference type="SMART" id="SM00462">
    <property type="entry name" value="PTB"/>
    <property type="match status" value="1"/>
</dbReference>
<feature type="coiled-coil region" evidence="2">
    <location>
        <begin position="1034"/>
        <end position="1121"/>
    </location>
</feature>
<evidence type="ECO:0000256" key="2">
    <source>
        <dbReference type="SAM" id="Coils"/>
    </source>
</evidence>
<gene>
    <name evidence="6" type="primary">LOC108669928</name>
</gene>
<feature type="region of interest" description="Disordered" evidence="3">
    <location>
        <begin position="114"/>
        <end position="135"/>
    </location>
</feature>
<dbReference type="InterPro" id="IPR050302">
    <property type="entry name" value="Rab_GAP_TBC_domain"/>
</dbReference>
<name>A0A8B7NGV5_HYAAZ</name>
<feature type="region of interest" description="Disordered" evidence="3">
    <location>
        <begin position="1"/>
        <end position="62"/>
    </location>
</feature>
<dbReference type="PROSITE" id="PS50086">
    <property type="entry name" value="TBC_RABGAP"/>
    <property type="match status" value="1"/>
</dbReference>
<dbReference type="Gene3D" id="2.30.29.30">
    <property type="entry name" value="Pleckstrin-homology domain (PH domain)/Phosphotyrosine-binding domain (PTB)"/>
    <property type="match status" value="1"/>
</dbReference>
<keyword evidence="5" id="KW-1185">Reference proteome</keyword>
<feature type="region of interest" description="Disordered" evidence="3">
    <location>
        <begin position="573"/>
        <end position="594"/>
    </location>
</feature>
<dbReference type="SUPFAM" id="SSF50729">
    <property type="entry name" value="PH domain-like"/>
    <property type="match status" value="1"/>
</dbReference>
<feature type="domain" description="Rab-GAP TBC" evidence="4">
    <location>
        <begin position="775"/>
        <end position="961"/>
    </location>
</feature>
<keyword evidence="2" id="KW-0175">Coiled coil</keyword>
<dbReference type="GO" id="GO:0031267">
    <property type="term" value="F:small GTPase binding"/>
    <property type="evidence" value="ECO:0007669"/>
    <property type="project" value="TreeGrafter"/>
</dbReference>
<feature type="region of interest" description="Disordered" evidence="3">
    <location>
        <begin position="194"/>
        <end position="227"/>
    </location>
</feature>
<dbReference type="GO" id="GO:0005096">
    <property type="term" value="F:GTPase activator activity"/>
    <property type="evidence" value="ECO:0007669"/>
    <property type="project" value="UniProtKB-KW"/>
</dbReference>
<feature type="compositionally biased region" description="Polar residues" evidence="3">
    <location>
        <begin position="211"/>
        <end position="227"/>
    </location>
</feature>
<dbReference type="GeneID" id="108669928"/>
<dbReference type="InterPro" id="IPR000195">
    <property type="entry name" value="Rab-GAP-TBC_dom"/>
</dbReference>
<proteinExistence type="predicted"/>
<dbReference type="InterPro" id="IPR011993">
    <property type="entry name" value="PH-like_dom_sf"/>
</dbReference>
<dbReference type="InterPro" id="IPR035969">
    <property type="entry name" value="Rab-GAP_TBC_sf"/>
</dbReference>
<dbReference type="InterPro" id="IPR022164">
    <property type="entry name" value="Kinesin-like"/>
</dbReference>
<dbReference type="SMART" id="SM00164">
    <property type="entry name" value="TBC"/>
    <property type="match status" value="1"/>
</dbReference>
<feature type="compositionally biased region" description="Low complexity" evidence="3">
    <location>
        <begin position="579"/>
        <end position="588"/>
    </location>
</feature>
<dbReference type="Gene3D" id="1.10.10.750">
    <property type="entry name" value="Ypt/Rab-GAP domain of gyp1p, domain 1"/>
    <property type="match status" value="1"/>
</dbReference>
<dbReference type="Gene3D" id="1.10.8.270">
    <property type="entry name" value="putative rabgap domain of human tbc1 domain family member 14 like domains"/>
    <property type="match status" value="1"/>
</dbReference>
<evidence type="ECO:0000256" key="1">
    <source>
        <dbReference type="ARBA" id="ARBA00022468"/>
    </source>
</evidence>
<dbReference type="Gene3D" id="1.10.472.80">
    <property type="entry name" value="Ypt/Rab-GAP domain of gyp1p, domain 3"/>
    <property type="match status" value="1"/>
</dbReference>
<dbReference type="Pfam" id="PF00640">
    <property type="entry name" value="PID"/>
    <property type="match status" value="1"/>
</dbReference>
<protein>
    <submittedName>
        <fullName evidence="6">Rab GTPase-activating protein 1</fullName>
    </submittedName>
</protein>
<evidence type="ECO:0000313" key="6">
    <source>
        <dbReference type="RefSeq" id="XP_018012859.1"/>
    </source>
</evidence>
<dbReference type="Pfam" id="PF12473">
    <property type="entry name" value="DUF3694"/>
    <property type="match status" value="1"/>
</dbReference>